<dbReference type="SUPFAM" id="SSF63825">
    <property type="entry name" value="YWTD domain"/>
    <property type="match status" value="1"/>
</dbReference>
<accession>K1QAI0</accession>
<feature type="compositionally biased region" description="Basic and acidic residues" evidence="2">
    <location>
        <begin position="599"/>
        <end position="641"/>
    </location>
</feature>
<dbReference type="InterPro" id="IPR050143">
    <property type="entry name" value="TRIM/RBCC"/>
</dbReference>
<dbReference type="PROSITE" id="PS51125">
    <property type="entry name" value="NHL"/>
    <property type="match status" value="1"/>
</dbReference>
<dbReference type="AlphaFoldDB" id="K1QAI0"/>
<feature type="compositionally biased region" description="Basic and acidic residues" evidence="2">
    <location>
        <begin position="919"/>
        <end position="930"/>
    </location>
</feature>
<feature type="compositionally biased region" description="Basic and acidic residues" evidence="2">
    <location>
        <begin position="804"/>
        <end position="827"/>
    </location>
</feature>
<feature type="compositionally biased region" description="Basic and acidic residues" evidence="2">
    <location>
        <begin position="1079"/>
        <end position="1117"/>
    </location>
</feature>
<keyword evidence="1" id="KW-0677">Repeat</keyword>
<dbReference type="Pfam" id="PF01436">
    <property type="entry name" value="NHL"/>
    <property type="match status" value="1"/>
</dbReference>
<evidence type="ECO:0000259" key="3">
    <source>
        <dbReference type="PROSITE" id="PS50119"/>
    </source>
</evidence>
<feature type="region of interest" description="Disordered" evidence="2">
    <location>
        <begin position="599"/>
        <end position="767"/>
    </location>
</feature>
<dbReference type="InParanoid" id="K1QAI0"/>
<feature type="compositionally biased region" description="Polar residues" evidence="2">
    <location>
        <begin position="495"/>
        <end position="528"/>
    </location>
</feature>
<dbReference type="PANTHER" id="PTHR24103">
    <property type="entry name" value="E3 UBIQUITIN-PROTEIN LIGASE TRIM"/>
    <property type="match status" value="1"/>
</dbReference>
<feature type="compositionally biased region" description="Polar residues" evidence="2">
    <location>
        <begin position="828"/>
        <end position="843"/>
    </location>
</feature>
<evidence type="ECO:0000256" key="2">
    <source>
        <dbReference type="SAM" id="MobiDB-lite"/>
    </source>
</evidence>
<feature type="domain" description="B box-type" evidence="3">
    <location>
        <begin position="70"/>
        <end position="117"/>
    </location>
</feature>
<feature type="region of interest" description="Disordered" evidence="2">
    <location>
        <begin position="783"/>
        <end position="1208"/>
    </location>
</feature>
<proteinExistence type="predicted"/>
<dbReference type="HOGENOM" id="CLU_270043_0_0_1"/>
<feature type="compositionally biased region" description="Acidic residues" evidence="2">
    <location>
        <begin position="1047"/>
        <end position="1056"/>
    </location>
</feature>
<feature type="compositionally biased region" description="Basic and acidic residues" evidence="2">
    <location>
        <begin position="1019"/>
        <end position="1046"/>
    </location>
</feature>
<dbReference type="InterPro" id="IPR000315">
    <property type="entry name" value="Znf_B-box"/>
</dbReference>
<dbReference type="InterPro" id="IPR011042">
    <property type="entry name" value="6-blade_b-propeller_TolB-like"/>
</dbReference>
<dbReference type="Gene3D" id="3.30.160.60">
    <property type="entry name" value="Classic Zinc Finger"/>
    <property type="match status" value="1"/>
</dbReference>
<feature type="compositionally biased region" description="Basic and acidic residues" evidence="2">
    <location>
        <begin position="648"/>
        <end position="666"/>
    </location>
</feature>
<feature type="domain" description="B box-type" evidence="3">
    <location>
        <begin position="121"/>
        <end position="163"/>
    </location>
</feature>
<dbReference type="Pfam" id="PF00643">
    <property type="entry name" value="zf-B_box"/>
    <property type="match status" value="1"/>
</dbReference>
<evidence type="ECO:0000256" key="1">
    <source>
        <dbReference type="ARBA" id="ARBA00022737"/>
    </source>
</evidence>
<sequence>MDCSLPSYQHEQPRKTNVIRGTVVNLQEGQCDNSSTVKNKTSTEFPEQSTFVFIRKSFAMAHARSLVMAQEPVRCELCTMSTGVVKVYCNTCNVKLCKSCMPSHVSQGHRSHDMVEYAYHGSNTMCDIHSGKKCDMRCQQCQIPVCKRCIISGLHKNHDFTDISDESGGLDSFANSDCDIPQSFNFLRDPVVVLELDSNSGDLDRIGICHPDKIWTSFMYECTMSCLDFSGEIKDSLSVPSGEYPTDLFVTHEQEIYFCDWKDRTINKQNLNSTNRDIDVVLKLEEWTPRAICVSKSGDLLVCMTVHYNDQCKIIQYSGKSIVQEIQFDENGDAIFHHKGGDIFLAENGNGDKCVSLPAHRSVQVVSNVGDFRYSYHGDTDSSTSNTFSPHGITTDRLHQVLIADSENNRIHCIDVDGHFMKFICCGLVDPRAVQVNTINNNLYVGEFRTGELSNKSTDMAYRSMQNIIHYSQNPHHEYPPSKPRKRKSKRKNSESTIDNSSFHSQTTATTLKTDHSTPLSTPRTLQEQEQLNYHIKYSSKEELREWLKKKDKLHRKKVKEEKAKKRAEREKMVLEANEKFEKRMEAQKVYKKWAEQKNKEISEMKRQERREHKRILKEYEEKNEKKNIRPESAPLKRRETSTGGVKVEGRAETNVNLREKSKKSGNESTLTTTPHPPSSKFIYKRPVAGRIKLAVNGKNPDSQKTDRERPKTATSSRSRSAEGNRMSYDQWVTQKRKQDQKKRELEELQKKEQMSKSDPDLNKIIPDIAKKRVHNVLEGKKRIDTGVKRIDDKLNKKFGGGDFKSEEQEKEADEQVRYSYRLESDRSTTPSTSGQMNVSGTAINRPPSGARRPQTAPAGRVPPPKKSSGSPRQAVVPKLEDVMNEENTSNPFQLPFPPEAGVPKHVASRQRKLFAEQVWERLESEERPEPQGSDVPDPATCVSMTSPPASDAGDKPEPARKKESNDNEKDGTDSNELKSEDREEKDDVDSEKDLVFMTQFSSVDNLNKIVNDNSEANQKTEDVEATPEIEKLDLDFTKDSQKDNVSDQEENSNEVDGDKTENKNLPKVDEKGEDDSSEEAKDSVVDDNKTSETKSEKETDETKGEKEETKGEKEETKDEEEEEAVSSKTIENDTESSQNVDILTLDVENTTRSSKRVSFNEAPEVFQTEEWSTDTQTPDEESFRSGLDDPANSGEKDLITSSLDDDF</sequence>
<organism evidence="4">
    <name type="scientific">Magallana gigas</name>
    <name type="common">Pacific oyster</name>
    <name type="synonym">Crassostrea gigas</name>
    <dbReference type="NCBI Taxonomy" id="29159"/>
    <lineage>
        <taxon>Eukaryota</taxon>
        <taxon>Metazoa</taxon>
        <taxon>Spiralia</taxon>
        <taxon>Lophotrochozoa</taxon>
        <taxon>Mollusca</taxon>
        <taxon>Bivalvia</taxon>
        <taxon>Autobranchia</taxon>
        <taxon>Pteriomorphia</taxon>
        <taxon>Ostreida</taxon>
        <taxon>Ostreoidea</taxon>
        <taxon>Ostreidae</taxon>
        <taxon>Magallana</taxon>
    </lineage>
</organism>
<feature type="compositionally biased region" description="Basic and acidic residues" evidence="2">
    <location>
        <begin position="702"/>
        <end position="712"/>
    </location>
</feature>
<feature type="compositionally biased region" description="Basic and acidic residues" evidence="2">
    <location>
        <begin position="1057"/>
        <end position="1071"/>
    </location>
</feature>
<dbReference type="InterPro" id="IPR001258">
    <property type="entry name" value="NHL_repeat"/>
</dbReference>
<reference evidence="4" key="1">
    <citation type="journal article" date="2012" name="Nature">
        <title>The oyster genome reveals stress adaptation and complexity of shell formation.</title>
        <authorList>
            <person name="Zhang G."/>
            <person name="Fang X."/>
            <person name="Guo X."/>
            <person name="Li L."/>
            <person name="Luo R."/>
            <person name="Xu F."/>
            <person name="Yang P."/>
            <person name="Zhang L."/>
            <person name="Wang X."/>
            <person name="Qi H."/>
            <person name="Xiong Z."/>
            <person name="Que H."/>
            <person name="Xie Y."/>
            <person name="Holland P.W."/>
            <person name="Paps J."/>
            <person name="Zhu Y."/>
            <person name="Wu F."/>
            <person name="Chen Y."/>
            <person name="Wang J."/>
            <person name="Peng C."/>
            <person name="Meng J."/>
            <person name="Yang L."/>
            <person name="Liu J."/>
            <person name="Wen B."/>
            <person name="Zhang N."/>
            <person name="Huang Z."/>
            <person name="Zhu Q."/>
            <person name="Feng Y."/>
            <person name="Mount A."/>
            <person name="Hedgecock D."/>
            <person name="Xu Z."/>
            <person name="Liu Y."/>
            <person name="Domazet-Loso T."/>
            <person name="Du Y."/>
            <person name="Sun X."/>
            <person name="Zhang S."/>
            <person name="Liu B."/>
            <person name="Cheng P."/>
            <person name="Jiang X."/>
            <person name="Li J."/>
            <person name="Fan D."/>
            <person name="Wang W."/>
            <person name="Fu W."/>
            <person name="Wang T."/>
            <person name="Wang B."/>
            <person name="Zhang J."/>
            <person name="Peng Z."/>
            <person name="Li Y."/>
            <person name="Li N."/>
            <person name="Wang J."/>
            <person name="Chen M."/>
            <person name="He Y."/>
            <person name="Tan F."/>
            <person name="Song X."/>
            <person name="Zheng Q."/>
            <person name="Huang R."/>
            <person name="Yang H."/>
            <person name="Du X."/>
            <person name="Chen L."/>
            <person name="Yang M."/>
            <person name="Gaffney P.M."/>
            <person name="Wang S."/>
            <person name="Luo L."/>
            <person name="She Z."/>
            <person name="Ming Y."/>
            <person name="Huang W."/>
            <person name="Zhang S."/>
            <person name="Huang B."/>
            <person name="Zhang Y."/>
            <person name="Qu T."/>
            <person name="Ni P."/>
            <person name="Miao G."/>
            <person name="Wang J."/>
            <person name="Wang Q."/>
            <person name="Steinberg C.E."/>
            <person name="Wang H."/>
            <person name="Li N."/>
            <person name="Qian L."/>
            <person name="Zhang G."/>
            <person name="Li Y."/>
            <person name="Yang H."/>
            <person name="Liu X."/>
            <person name="Wang J."/>
            <person name="Yin Y."/>
            <person name="Wang J."/>
        </authorList>
    </citation>
    <scope>NUCLEOTIDE SEQUENCE [LARGE SCALE GENOMIC DNA]</scope>
    <source>
        <strain evidence="4">05x7-T-G4-1.051#20</strain>
    </source>
</reference>
<feature type="compositionally biased region" description="Basic and acidic residues" evidence="2">
    <location>
        <begin position="742"/>
        <end position="762"/>
    </location>
</feature>
<feature type="compositionally biased region" description="Polar residues" evidence="2">
    <location>
        <begin position="1136"/>
        <end position="1153"/>
    </location>
</feature>
<feature type="region of interest" description="Disordered" evidence="2">
    <location>
        <begin position="471"/>
        <end position="528"/>
    </location>
</feature>
<evidence type="ECO:0000313" key="4">
    <source>
        <dbReference type="EMBL" id="EKC18496.1"/>
    </source>
</evidence>
<dbReference type="SMART" id="SM00336">
    <property type="entry name" value="BBOX"/>
    <property type="match status" value="2"/>
</dbReference>
<dbReference type="EMBL" id="JH816554">
    <property type="protein sequence ID" value="EKC18496.1"/>
    <property type="molecule type" value="Genomic_DNA"/>
</dbReference>
<gene>
    <name evidence="4" type="ORF">CGI_10012103</name>
</gene>
<dbReference type="SUPFAM" id="SSF57845">
    <property type="entry name" value="B-box zinc-binding domain"/>
    <property type="match status" value="1"/>
</dbReference>
<name>K1QAI0_MAGGI</name>
<dbReference type="CDD" id="cd19756">
    <property type="entry name" value="Bbox2"/>
    <property type="match status" value="1"/>
</dbReference>
<dbReference type="Gene3D" id="2.120.10.30">
    <property type="entry name" value="TolB, C-terminal domain"/>
    <property type="match status" value="1"/>
</dbReference>
<feature type="compositionally biased region" description="Basic and acidic residues" evidence="2">
    <location>
        <begin position="953"/>
        <end position="983"/>
    </location>
</feature>
<dbReference type="PROSITE" id="PS50119">
    <property type="entry name" value="ZF_BBOX"/>
    <property type="match status" value="2"/>
</dbReference>
<feature type="compositionally biased region" description="Basic and acidic residues" evidence="2">
    <location>
        <begin position="783"/>
        <end position="796"/>
    </location>
</feature>
<protein>
    <recommendedName>
        <fullName evidence="3">B box-type domain-containing protein</fullName>
    </recommendedName>
</protein>
<dbReference type="GO" id="GO:0008270">
    <property type="term" value="F:zinc ion binding"/>
    <property type="evidence" value="ECO:0007669"/>
    <property type="project" value="InterPro"/>
</dbReference>
<feature type="compositionally biased region" description="Polar residues" evidence="2">
    <location>
        <begin position="999"/>
        <end position="1018"/>
    </location>
</feature>